<keyword evidence="1" id="KW-0472">Membrane</keyword>
<evidence type="ECO:0000256" key="2">
    <source>
        <dbReference type="SAM" id="SignalP"/>
    </source>
</evidence>
<protein>
    <submittedName>
        <fullName evidence="3">Uncharacterized protein</fullName>
    </submittedName>
</protein>
<name>A0ABV6GKD1_9BACI</name>
<sequence>MKKMIHTLLFSSLFVFFLFNTFGSSASALPFIKEGPSSNKKEFGSYMEGVTQDVNNLAPNVSTGISILFAIMFLIGVIKMSYSLVTKTGMILKGSTGVLIGVPIFVICLRLLSIIAFTTTGPGVTLLASDLMLLLIEIGFFAAIGMVLIGLLMKLFHKFLDHPEYARWSKRLFIGAGSLSLLTAIMPVVLRSI</sequence>
<evidence type="ECO:0000256" key="1">
    <source>
        <dbReference type="SAM" id="Phobius"/>
    </source>
</evidence>
<keyword evidence="1" id="KW-1133">Transmembrane helix</keyword>
<keyword evidence="2" id="KW-0732">Signal</keyword>
<dbReference type="EMBL" id="JBHLVO010000022">
    <property type="protein sequence ID" value="MFC0273594.1"/>
    <property type="molecule type" value="Genomic_DNA"/>
</dbReference>
<organism evidence="3 4">
    <name type="scientific">Metabacillus herbersteinensis</name>
    <dbReference type="NCBI Taxonomy" id="283816"/>
    <lineage>
        <taxon>Bacteria</taxon>
        <taxon>Bacillati</taxon>
        <taxon>Bacillota</taxon>
        <taxon>Bacilli</taxon>
        <taxon>Bacillales</taxon>
        <taxon>Bacillaceae</taxon>
        <taxon>Metabacillus</taxon>
    </lineage>
</organism>
<keyword evidence="4" id="KW-1185">Reference proteome</keyword>
<feature type="signal peptide" evidence="2">
    <location>
        <begin position="1"/>
        <end position="26"/>
    </location>
</feature>
<feature type="transmembrane region" description="Helical" evidence="1">
    <location>
        <begin position="65"/>
        <end position="85"/>
    </location>
</feature>
<feature type="transmembrane region" description="Helical" evidence="1">
    <location>
        <begin position="172"/>
        <end position="190"/>
    </location>
</feature>
<feature type="transmembrane region" description="Helical" evidence="1">
    <location>
        <begin position="131"/>
        <end position="152"/>
    </location>
</feature>
<reference evidence="3 4" key="1">
    <citation type="submission" date="2024-09" db="EMBL/GenBank/DDBJ databases">
        <authorList>
            <person name="Sun Q."/>
            <person name="Mori K."/>
        </authorList>
    </citation>
    <scope>NUCLEOTIDE SEQUENCE [LARGE SCALE GENOMIC DNA]</scope>
    <source>
        <strain evidence="3 4">CCM 7228</strain>
    </source>
</reference>
<evidence type="ECO:0000313" key="3">
    <source>
        <dbReference type="EMBL" id="MFC0273594.1"/>
    </source>
</evidence>
<dbReference type="RefSeq" id="WP_378937053.1">
    <property type="nucleotide sequence ID" value="NZ_JBHLVO010000022.1"/>
</dbReference>
<feature type="transmembrane region" description="Helical" evidence="1">
    <location>
        <begin position="97"/>
        <end position="119"/>
    </location>
</feature>
<accession>A0ABV6GKD1</accession>
<feature type="chain" id="PRO_5047223829" evidence="2">
    <location>
        <begin position="27"/>
        <end position="193"/>
    </location>
</feature>
<proteinExistence type="predicted"/>
<evidence type="ECO:0000313" key="4">
    <source>
        <dbReference type="Proteomes" id="UP001589854"/>
    </source>
</evidence>
<dbReference type="Proteomes" id="UP001589854">
    <property type="component" value="Unassembled WGS sequence"/>
</dbReference>
<comment type="caution">
    <text evidence="3">The sequence shown here is derived from an EMBL/GenBank/DDBJ whole genome shotgun (WGS) entry which is preliminary data.</text>
</comment>
<gene>
    <name evidence="3" type="ORF">ACFFIX_19570</name>
</gene>
<keyword evidence="1" id="KW-0812">Transmembrane</keyword>